<name>A0A1G6UZ11_9BACT</name>
<keyword evidence="1" id="KW-0805">Transcription regulation</keyword>
<keyword evidence="6" id="KW-1185">Reference proteome</keyword>
<evidence type="ECO:0000256" key="2">
    <source>
        <dbReference type="ARBA" id="ARBA00023125"/>
    </source>
</evidence>
<dbReference type="RefSeq" id="WP_090145633.1">
    <property type="nucleotide sequence ID" value="NZ_FNAN01000001.1"/>
</dbReference>
<dbReference type="PROSITE" id="PS01124">
    <property type="entry name" value="HTH_ARAC_FAMILY_2"/>
    <property type="match status" value="1"/>
</dbReference>
<proteinExistence type="predicted"/>
<reference evidence="6" key="1">
    <citation type="submission" date="2016-10" db="EMBL/GenBank/DDBJ databases">
        <authorList>
            <person name="Varghese N."/>
            <person name="Submissions S."/>
        </authorList>
    </citation>
    <scope>NUCLEOTIDE SEQUENCE [LARGE SCALE GENOMIC DNA]</scope>
    <source>
        <strain evidence="6">DSM 25329</strain>
    </source>
</reference>
<dbReference type="SUPFAM" id="SSF46689">
    <property type="entry name" value="Homeodomain-like"/>
    <property type="match status" value="1"/>
</dbReference>
<dbReference type="STRING" id="659014.SAMN04487996_10180"/>
<dbReference type="InterPro" id="IPR018060">
    <property type="entry name" value="HTH_AraC"/>
</dbReference>
<evidence type="ECO:0000313" key="6">
    <source>
        <dbReference type="Proteomes" id="UP000198748"/>
    </source>
</evidence>
<dbReference type="GO" id="GO:0043565">
    <property type="term" value="F:sequence-specific DNA binding"/>
    <property type="evidence" value="ECO:0007669"/>
    <property type="project" value="InterPro"/>
</dbReference>
<evidence type="ECO:0000313" key="5">
    <source>
        <dbReference type="EMBL" id="SDD45897.1"/>
    </source>
</evidence>
<dbReference type="InterPro" id="IPR009057">
    <property type="entry name" value="Homeodomain-like_sf"/>
</dbReference>
<gene>
    <name evidence="5" type="ORF">SAMN04487996_10180</name>
</gene>
<sequence length="270" mass="31486">MAYESHYIHPDLKISGFTEHFHKSDVLFEEHLLVWLISGETKIIQRGQAHLFGAGDTLFFPRHELVTVINYPKDGLPHRSAVMHLTSHRLEAYYAKNKVDVKPVPKPAFRTFDKHPLLQSCLASLAPYFDLRDPLPEALATIKIEEAITILRTLEPEIDHLLADFGEPGKINLADFMEQHYMYNLPMSKFGYLTGRSLTTFKRDFKKTFQTTPQKWLTEKRLDLAHYLIREKKRRPSEVYLEAGFENLSHFGYAFKKHFGYAPKWHEGEK</sequence>
<dbReference type="Pfam" id="PF12833">
    <property type="entry name" value="HTH_18"/>
    <property type="match status" value="1"/>
</dbReference>
<evidence type="ECO:0000256" key="1">
    <source>
        <dbReference type="ARBA" id="ARBA00023015"/>
    </source>
</evidence>
<keyword evidence="3" id="KW-0804">Transcription</keyword>
<dbReference type="GO" id="GO:0003700">
    <property type="term" value="F:DNA-binding transcription factor activity"/>
    <property type="evidence" value="ECO:0007669"/>
    <property type="project" value="InterPro"/>
</dbReference>
<dbReference type="SMART" id="SM00342">
    <property type="entry name" value="HTH_ARAC"/>
    <property type="match status" value="1"/>
</dbReference>
<evidence type="ECO:0000256" key="3">
    <source>
        <dbReference type="ARBA" id="ARBA00023163"/>
    </source>
</evidence>
<organism evidence="5 6">
    <name type="scientific">Dyadobacter soli</name>
    <dbReference type="NCBI Taxonomy" id="659014"/>
    <lineage>
        <taxon>Bacteria</taxon>
        <taxon>Pseudomonadati</taxon>
        <taxon>Bacteroidota</taxon>
        <taxon>Cytophagia</taxon>
        <taxon>Cytophagales</taxon>
        <taxon>Spirosomataceae</taxon>
        <taxon>Dyadobacter</taxon>
    </lineage>
</organism>
<dbReference type="SUPFAM" id="SSF51215">
    <property type="entry name" value="Regulatory protein AraC"/>
    <property type="match status" value="1"/>
</dbReference>
<protein>
    <submittedName>
        <fullName evidence="5">Transcriptional regulator, AraC family</fullName>
    </submittedName>
</protein>
<dbReference type="Pfam" id="PF22200">
    <property type="entry name" value="ExsA_N"/>
    <property type="match status" value="1"/>
</dbReference>
<dbReference type="Proteomes" id="UP000198748">
    <property type="component" value="Unassembled WGS sequence"/>
</dbReference>
<dbReference type="EMBL" id="FNAN01000001">
    <property type="protein sequence ID" value="SDD45897.1"/>
    <property type="molecule type" value="Genomic_DNA"/>
</dbReference>
<dbReference type="InterPro" id="IPR054015">
    <property type="entry name" value="ExsA-like_N"/>
</dbReference>
<dbReference type="InterPro" id="IPR050204">
    <property type="entry name" value="AraC_XylS_family_regulators"/>
</dbReference>
<feature type="domain" description="HTH araC/xylS-type" evidence="4">
    <location>
        <begin position="171"/>
        <end position="269"/>
    </location>
</feature>
<dbReference type="OrthoDB" id="4480133at2"/>
<dbReference type="PANTHER" id="PTHR46796">
    <property type="entry name" value="HTH-TYPE TRANSCRIPTIONAL ACTIVATOR RHAS-RELATED"/>
    <property type="match status" value="1"/>
</dbReference>
<evidence type="ECO:0000259" key="4">
    <source>
        <dbReference type="PROSITE" id="PS01124"/>
    </source>
</evidence>
<keyword evidence="2" id="KW-0238">DNA-binding</keyword>
<accession>A0A1G6UZ11</accession>
<dbReference type="InterPro" id="IPR037923">
    <property type="entry name" value="HTH-like"/>
</dbReference>
<dbReference type="Gene3D" id="1.10.10.60">
    <property type="entry name" value="Homeodomain-like"/>
    <property type="match status" value="1"/>
</dbReference>
<dbReference type="AlphaFoldDB" id="A0A1G6UZ11"/>